<feature type="domain" description="Thioredoxin" evidence="5">
    <location>
        <begin position="53"/>
        <end position="215"/>
    </location>
</feature>
<evidence type="ECO:0000313" key="6">
    <source>
        <dbReference type="EMBL" id="RAU83525.1"/>
    </source>
</evidence>
<feature type="binding site" evidence="3">
    <location>
        <position position="91"/>
    </location>
    <ligand>
        <name>Cu cation</name>
        <dbReference type="ChEBI" id="CHEBI:23378"/>
    </ligand>
</feature>
<comment type="similarity">
    <text evidence="1">Belongs to the SCO1/2 family.</text>
</comment>
<dbReference type="InterPro" id="IPR003782">
    <property type="entry name" value="SCO1/SenC"/>
</dbReference>
<evidence type="ECO:0000313" key="7">
    <source>
        <dbReference type="Proteomes" id="UP000251692"/>
    </source>
</evidence>
<feature type="binding site" evidence="3">
    <location>
        <position position="95"/>
    </location>
    <ligand>
        <name>Cu cation</name>
        <dbReference type="ChEBI" id="CHEBI:23378"/>
    </ligand>
</feature>
<sequence length="221" mass="24766">MSKFKALILGSLLLVPVFVFIFISTFGEHHFGLRTYFPVTTQDGKIKTTAEGDTIFRQVPDFNLITQTNQNLSQNDLTDGVYVASFMYTSCPDICLKTTSQLVRLHEAFADVPGVKFVSFTVDPANDSVPVLKAFADKYGADAKRWFFLTGTAEEINNVATEGFYTSINKLTTGEIIHSEKFFLVDKDKRVRGIYQGTDAKETDRLKLEINVLLDGYSKSK</sequence>
<feature type="binding site" evidence="3">
    <location>
        <position position="178"/>
    </location>
    <ligand>
        <name>Cu cation</name>
        <dbReference type="ChEBI" id="CHEBI:23378"/>
    </ligand>
</feature>
<dbReference type="InterPro" id="IPR013766">
    <property type="entry name" value="Thioredoxin_domain"/>
</dbReference>
<feature type="disulfide bond" description="Redox-active" evidence="4">
    <location>
        <begin position="91"/>
        <end position="95"/>
    </location>
</feature>
<accession>A0A364RGY6</accession>
<proteinExistence type="inferred from homology"/>
<reference evidence="6 7" key="1">
    <citation type="submission" date="2018-06" db="EMBL/GenBank/DDBJ databases">
        <authorList>
            <person name="Liu Z.-W."/>
        </authorList>
    </citation>
    <scope>NUCLEOTIDE SEQUENCE [LARGE SCALE GENOMIC DNA]</scope>
    <source>
        <strain evidence="6 7">2b14</strain>
    </source>
</reference>
<dbReference type="RefSeq" id="WP_112303530.1">
    <property type="nucleotide sequence ID" value="NZ_QMDV01000001.1"/>
</dbReference>
<comment type="caution">
    <text evidence="6">The sequence shown here is derived from an EMBL/GenBank/DDBJ whole genome shotgun (WGS) entry which is preliminary data.</text>
</comment>
<evidence type="ECO:0000256" key="4">
    <source>
        <dbReference type="PIRSR" id="PIRSR603782-2"/>
    </source>
</evidence>
<dbReference type="GO" id="GO:0046872">
    <property type="term" value="F:metal ion binding"/>
    <property type="evidence" value="ECO:0007669"/>
    <property type="project" value="UniProtKB-KW"/>
</dbReference>
<keyword evidence="4" id="KW-1015">Disulfide bond</keyword>
<evidence type="ECO:0000256" key="1">
    <source>
        <dbReference type="ARBA" id="ARBA00010996"/>
    </source>
</evidence>
<dbReference type="InterPro" id="IPR036249">
    <property type="entry name" value="Thioredoxin-like_sf"/>
</dbReference>
<keyword evidence="2 3" id="KW-0186">Copper</keyword>
<dbReference type="PANTHER" id="PTHR12151">
    <property type="entry name" value="ELECTRON TRANSPORT PROTIN SCO1/SENC FAMILY MEMBER"/>
    <property type="match status" value="1"/>
</dbReference>
<evidence type="ECO:0000259" key="5">
    <source>
        <dbReference type="PROSITE" id="PS51352"/>
    </source>
</evidence>
<organism evidence="6 7">
    <name type="scientific">Pontibacter arcticus</name>
    <dbReference type="NCBI Taxonomy" id="2080288"/>
    <lineage>
        <taxon>Bacteria</taxon>
        <taxon>Pseudomonadati</taxon>
        <taxon>Bacteroidota</taxon>
        <taxon>Cytophagia</taxon>
        <taxon>Cytophagales</taxon>
        <taxon>Hymenobacteraceae</taxon>
        <taxon>Pontibacter</taxon>
    </lineage>
</organism>
<keyword evidence="3" id="KW-0479">Metal-binding</keyword>
<dbReference type="CDD" id="cd02968">
    <property type="entry name" value="SCO"/>
    <property type="match status" value="1"/>
</dbReference>
<evidence type="ECO:0000256" key="3">
    <source>
        <dbReference type="PIRSR" id="PIRSR603782-1"/>
    </source>
</evidence>
<protein>
    <submittedName>
        <fullName evidence="6">SCO family protein</fullName>
    </submittedName>
</protein>
<dbReference type="Pfam" id="PF02630">
    <property type="entry name" value="SCO1-SenC"/>
    <property type="match status" value="1"/>
</dbReference>
<dbReference type="PANTHER" id="PTHR12151:SF25">
    <property type="entry name" value="LINALOOL DEHYDRATASE_ISOMERASE DOMAIN-CONTAINING PROTEIN"/>
    <property type="match status" value="1"/>
</dbReference>
<dbReference type="PROSITE" id="PS51352">
    <property type="entry name" value="THIOREDOXIN_2"/>
    <property type="match status" value="1"/>
</dbReference>
<dbReference type="OrthoDB" id="9811998at2"/>
<dbReference type="SUPFAM" id="SSF52833">
    <property type="entry name" value="Thioredoxin-like"/>
    <property type="match status" value="1"/>
</dbReference>
<dbReference type="EMBL" id="QMDV01000001">
    <property type="protein sequence ID" value="RAU83525.1"/>
    <property type="molecule type" value="Genomic_DNA"/>
</dbReference>
<dbReference type="Proteomes" id="UP000251692">
    <property type="component" value="Unassembled WGS sequence"/>
</dbReference>
<gene>
    <name evidence="6" type="ORF">DP923_00115</name>
</gene>
<keyword evidence="7" id="KW-1185">Reference proteome</keyword>
<name>A0A364RGY6_9BACT</name>
<reference evidence="6 7" key="2">
    <citation type="submission" date="2018-07" db="EMBL/GenBank/DDBJ databases">
        <title>Pontibacter sp. 2b14 genomic sequence and assembly.</title>
        <authorList>
            <person name="Du Z.-J."/>
        </authorList>
    </citation>
    <scope>NUCLEOTIDE SEQUENCE [LARGE SCALE GENOMIC DNA]</scope>
    <source>
        <strain evidence="6 7">2b14</strain>
    </source>
</reference>
<dbReference type="Gene3D" id="3.40.30.10">
    <property type="entry name" value="Glutaredoxin"/>
    <property type="match status" value="1"/>
</dbReference>
<dbReference type="AlphaFoldDB" id="A0A364RGY6"/>
<evidence type="ECO:0000256" key="2">
    <source>
        <dbReference type="ARBA" id="ARBA00023008"/>
    </source>
</evidence>